<dbReference type="GeneID" id="80544670"/>
<evidence type="ECO:0000256" key="10">
    <source>
        <dbReference type="ARBA" id="ARBA00022804"/>
    </source>
</evidence>
<keyword evidence="9" id="KW-1162">Viral penetration into host cytoplasm</keyword>
<sequence length="220" mass="25550">MRAVRRVFARRRLALRKPVRRTIFRRRFGRRIRRRRQATLYCKITRTIHASHPLKDEYNLPLHVTLNDFSEHVNLAATFERVKVLRQVVTVYPQQNVSNTSTSRVGGYCLVPYHKTLPTTYINYPTALSVDKAKAFRATQTGRMSFVPCSRLVVENSAGAVSVAYQNSWKPEFEITAENTIPQLYTGFICFESLAQSAVTAYYTIKQDLYVKYKNQRSFI</sequence>
<evidence type="ECO:0000256" key="1">
    <source>
        <dbReference type="ARBA" id="ARBA00004147"/>
    </source>
</evidence>
<evidence type="ECO:0000256" key="11">
    <source>
        <dbReference type="ARBA" id="ARBA00022844"/>
    </source>
</evidence>
<evidence type="ECO:0000313" key="16">
    <source>
        <dbReference type="EMBL" id="UNY50593.1"/>
    </source>
</evidence>
<dbReference type="Proteomes" id="UP001157192">
    <property type="component" value="Segment"/>
</dbReference>
<evidence type="ECO:0000256" key="13">
    <source>
        <dbReference type="ARBA" id="ARBA00023125"/>
    </source>
</evidence>
<dbReference type="GO" id="GO:0075732">
    <property type="term" value="P:viral penetration into host nucleus"/>
    <property type="evidence" value="ECO:0007669"/>
    <property type="project" value="UniProtKB-KW"/>
</dbReference>
<evidence type="ECO:0000256" key="8">
    <source>
        <dbReference type="ARBA" id="ARBA00022581"/>
    </source>
</evidence>
<keyword evidence="5" id="KW-1163">Viral penetration into host nucleus</keyword>
<dbReference type="EMBL" id="OM262451">
    <property type="protein sequence ID" value="UNY50593.1"/>
    <property type="molecule type" value="Genomic_DNA"/>
</dbReference>
<dbReference type="GO" id="GO:0003677">
    <property type="term" value="F:DNA binding"/>
    <property type="evidence" value="ECO:0007669"/>
    <property type="project" value="UniProtKB-KW"/>
</dbReference>
<dbReference type="RefSeq" id="YP_010805736.1">
    <property type="nucleotide sequence ID" value="NC_077185.1"/>
</dbReference>
<reference evidence="16 17" key="1">
    <citation type="submission" date="2022-01" db="EMBL/GenBank/DDBJ databases">
        <title>Cycloviruses identified in Lasionycteris noctivagans and Tadarida brasiliensis fecal samples from Arizona (USA).</title>
        <authorList>
            <person name="Harding C."/>
            <person name="Larsen B.B."/>
            <person name="Gryseels S."/>
            <person name="Kraberger S."/>
            <person name="Suazo C."/>
            <person name="Worobey M."/>
            <person name="Van Doorslaer K."/>
            <person name="Varsani A."/>
        </authorList>
    </citation>
    <scope>NUCLEOTIDE SEQUENCE [LARGE SCALE GENOMIC DNA]</scope>
    <source>
        <strain evidence="16">UA13_1727</strain>
    </source>
</reference>
<keyword evidence="17" id="KW-1185">Reference proteome</keyword>
<keyword evidence="4" id="KW-1140">T=1 icosahedral capsid protein</keyword>
<keyword evidence="13" id="KW-0238">DNA-binding</keyword>
<evidence type="ECO:0000256" key="3">
    <source>
        <dbReference type="ARBA" id="ARBA00010301"/>
    </source>
</evidence>
<dbReference type="InterPro" id="IPR003383">
    <property type="entry name" value="Circovirus_capsid"/>
</dbReference>
<keyword evidence="6" id="KW-0167">Capsid protein</keyword>
<dbReference type="GO" id="GO:0043657">
    <property type="term" value="C:host cell"/>
    <property type="evidence" value="ECO:0007669"/>
    <property type="project" value="GOC"/>
</dbReference>
<dbReference type="GO" id="GO:0019062">
    <property type="term" value="P:virion attachment to host cell"/>
    <property type="evidence" value="ECO:0007669"/>
    <property type="project" value="UniProtKB-KW"/>
</dbReference>
<dbReference type="GO" id="GO:0075509">
    <property type="term" value="P:endocytosis involved in viral entry into host cell"/>
    <property type="evidence" value="ECO:0007669"/>
    <property type="project" value="UniProtKB-KW"/>
</dbReference>
<evidence type="ECO:0000256" key="4">
    <source>
        <dbReference type="ARBA" id="ARBA00022431"/>
    </source>
</evidence>
<evidence type="ECO:0000256" key="12">
    <source>
        <dbReference type="ARBA" id="ARBA00022890"/>
    </source>
</evidence>
<organism evidence="16 17">
    <name type="scientific">Chifec virus UA13_1727</name>
    <dbReference type="NCBI Taxonomy" id="2914454"/>
    <lineage>
        <taxon>Viruses</taxon>
        <taxon>Monodnaviria</taxon>
        <taxon>Shotokuvirae</taxon>
        <taxon>Cressdnaviricota</taxon>
        <taxon>Arfiviricetes</taxon>
        <taxon>Cirlivirales</taxon>
        <taxon>Circoviridae</taxon>
        <taxon>Cyclovirus</taxon>
        <taxon>Cyclovirus saguza</taxon>
    </lineage>
</organism>
<dbReference type="GO" id="GO:0019069">
    <property type="term" value="P:viral capsid assembly"/>
    <property type="evidence" value="ECO:0007669"/>
    <property type="project" value="InterPro"/>
</dbReference>
<evidence type="ECO:0000256" key="2">
    <source>
        <dbReference type="ARBA" id="ARBA00004328"/>
    </source>
</evidence>
<evidence type="ECO:0000256" key="7">
    <source>
        <dbReference type="ARBA" id="ARBA00022562"/>
    </source>
</evidence>
<evidence type="ECO:0000256" key="15">
    <source>
        <dbReference type="ARBA" id="ARBA00046863"/>
    </source>
</evidence>
<keyword evidence="7" id="KW-1048">Host nucleus</keyword>
<comment type="subunit">
    <text evidence="15">Homomultimer. Assembles in the nucleus, presumably in an immature form, then migrates to the cytoplasm once assembled as mature virion. Interacts with Rep; this interaction relocates Rep into the nucleus.</text>
</comment>
<keyword evidence="10" id="KW-1161">Viral attachment to host cell</keyword>
<keyword evidence="12" id="KW-1164">Virus endocytosis by host</keyword>
<evidence type="ECO:0000313" key="17">
    <source>
        <dbReference type="Proteomes" id="UP001157192"/>
    </source>
</evidence>
<evidence type="ECO:0000256" key="6">
    <source>
        <dbReference type="ARBA" id="ARBA00022561"/>
    </source>
</evidence>
<keyword evidence="14" id="KW-1160">Virus entry into host cell</keyword>
<comment type="subcellular location">
    <subcellularLocation>
        <location evidence="1">Host nucleus</location>
    </subcellularLocation>
    <subcellularLocation>
        <location evidence="2">Virion</location>
    </subcellularLocation>
</comment>
<dbReference type="KEGG" id="vg:80544670"/>
<evidence type="ECO:0000256" key="5">
    <source>
        <dbReference type="ARBA" id="ARBA00022524"/>
    </source>
</evidence>
<keyword evidence="11" id="KW-0946">Virion</keyword>
<protein>
    <submittedName>
        <fullName evidence="16">Capsid protein</fullName>
    </submittedName>
</protein>
<keyword evidence="8" id="KW-0945">Host-virus interaction</keyword>
<name>A0AAX3A7C3_9CIRC</name>
<dbReference type="GO" id="GO:0039615">
    <property type="term" value="C:T=1 icosahedral viral capsid"/>
    <property type="evidence" value="ECO:0007669"/>
    <property type="project" value="UniProtKB-KW"/>
</dbReference>
<evidence type="ECO:0000256" key="14">
    <source>
        <dbReference type="ARBA" id="ARBA00023296"/>
    </source>
</evidence>
<evidence type="ECO:0000256" key="9">
    <source>
        <dbReference type="ARBA" id="ARBA00022595"/>
    </source>
</evidence>
<accession>A0AAX3A7C3</accession>
<comment type="similarity">
    <text evidence="3">Belongs to the circoviridae capsid protein family.</text>
</comment>
<dbReference type="GO" id="GO:0042025">
    <property type="term" value="C:host cell nucleus"/>
    <property type="evidence" value="ECO:0007669"/>
    <property type="project" value="UniProtKB-SubCell"/>
</dbReference>
<dbReference type="Pfam" id="PF02443">
    <property type="entry name" value="Circo_capsid"/>
    <property type="match status" value="1"/>
</dbReference>
<proteinExistence type="inferred from homology"/>